<dbReference type="AlphaFoldDB" id="A0A376BUM4"/>
<reference evidence="1 2" key="1">
    <citation type="submission" date="2018-06" db="EMBL/GenBank/DDBJ databases">
        <authorList>
            <consortium name="Pathogen Informatics"/>
            <person name="Doyle S."/>
        </authorList>
    </citation>
    <scope>NUCLEOTIDE SEQUENCE [LARGE SCALE GENOMIC DNA]</scope>
    <source>
        <strain evidence="1 2">NCTC10283</strain>
    </source>
</reference>
<organism evidence="1 2">
    <name type="scientific">Alysiella crassa</name>
    <dbReference type="NCBI Taxonomy" id="153491"/>
    <lineage>
        <taxon>Bacteria</taxon>
        <taxon>Pseudomonadati</taxon>
        <taxon>Pseudomonadota</taxon>
        <taxon>Betaproteobacteria</taxon>
        <taxon>Neisseriales</taxon>
        <taxon>Neisseriaceae</taxon>
        <taxon>Alysiella</taxon>
    </lineage>
</organism>
<dbReference type="EMBL" id="UFSO01000003">
    <property type="protein sequence ID" value="SSY80640.1"/>
    <property type="molecule type" value="Genomic_DNA"/>
</dbReference>
<keyword evidence="2" id="KW-1185">Reference proteome</keyword>
<dbReference type="RefSeq" id="WP_034291443.1">
    <property type="nucleotide sequence ID" value="NZ_CP091519.2"/>
</dbReference>
<gene>
    <name evidence="1" type="ORF">NCTC10283_02200</name>
</gene>
<evidence type="ECO:0000313" key="1">
    <source>
        <dbReference type="EMBL" id="SSY80640.1"/>
    </source>
</evidence>
<evidence type="ECO:0000313" key="2">
    <source>
        <dbReference type="Proteomes" id="UP000254209"/>
    </source>
</evidence>
<sequence length="80" mass="9201">MYRVYVLKQRKGGSEVLAETKTQTNSFATASAAFWELHQQDFDAKHLLLMSKDNKQINAYRYQSKAGERDFLELGANLND</sequence>
<proteinExistence type="predicted"/>
<protein>
    <submittedName>
        <fullName evidence="1">Uncharacterized protein</fullName>
    </submittedName>
</protein>
<dbReference type="STRING" id="1120980.GCA_000745955_00550"/>
<dbReference type="Proteomes" id="UP000254209">
    <property type="component" value="Unassembled WGS sequence"/>
</dbReference>
<accession>A0A376BUM4</accession>
<name>A0A376BUM4_9NEIS</name>